<evidence type="ECO:0000256" key="3">
    <source>
        <dbReference type="ARBA" id="ARBA00022801"/>
    </source>
</evidence>
<dbReference type="OrthoDB" id="9758917at2"/>
<keyword evidence="8" id="KW-1185">Reference proteome</keyword>
<feature type="region of interest" description="Disordered" evidence="4">
    <location>
        <begin position="433"/>
        <end position="470"/>
    </location>
</feature>
<feature type="region of interest" description="Disordered" evidence="4">
    <location>
        <begin position="1"/>
        <end position="72"/>
    </location>
</feature>
<dbReference type="AlphaFoldDB" id="A0A1I2CUP7"/>
<feature type="domain" description="PDZ" evidence="6">
    <location>
        <begin position="333"/>
        <end position="420"/>
    </location>
</feature>
<comment type="similarity">
    <text evidence="1">Belongs to the peptidase S1C family.</text>
</comment>
<dbReference type="Pfam" id="PF13180">
    <property type="entry name" value="PDZ_2"/>
    <property type="match status" value="1"/>
</dbReference>
<evidence type="ECO:0000256" key="4">
    <source>
        <dbReference type="SAM" id="MobiDB-lite"/>
    </source>
</evidence>
<dbReference type="SUPFAM" id="SSF50156">
    <property type="entry name" value="PDZ domain-like"/>
    <property type="match status" value="1"/>
</dbReference>
<evidence type="ECO:0000256" key="5">
    <source>
        <dbReference type="SAM" id="Phobius"/>
    </source>
</evidence>
<dbReference type="GO" id="GO:0004252">
    <property type="term" value="F:serine-type endopeptidase activity"/>
    <property type="evidence" value="ECO:0007669"/>
    <property type="project" value="InterPro"/>
</dbReference>
<dbReference type="EMBL" id="FONZ01000001">
    <property type="protein sequence ID" value="SFE72029.1"/>
    <property type="molecule type" value="Genomic_DNA"/>
</dbReference>
<feature type="compositionally biased region" description="Low complexity" evidence="4">
    <location>
        <begin position="42"/>
        <end position="53"/>
    </location>
</feature>
<dbReference type="SUPFAM" id="SSF50494">
    <property type="entry name" value="Trypsin-like serine proteases"/>
    <property type="match status" value="1"/>
</dbReference>
<dbReference type="InterPro" id="IPR001478">
    <property type="entry name" value="PDZ"/>
</dbReference>
<evidence type="ECO:0000259" key="6">
    <source>
        <dbReference type="PROSITE" id="PS50106"/>
    </source>
</evidence>
<dbReference type="InterPro" id="IPR001940">
    <property type="entry name" value="Peptidase_S1C"/>
</dbReference>
<dbReference type="Gene3D" id="2.30.42.10">
    <property type="match status" value="1"/>
</dbReference>
<proteinExistence type="inferred from homology"/>
<protein>
    <submittedName>
        <fullName evidence="7">Putative serine protease PepD</fullName>
    </submittedName>
</protein>
<dbReference type="Proteomes" id="UP000198520">
    <property type="component" value="Unassembled WGS sequence"/>
</dbReference>
<dbReference type="CDD" id="cd06779">
    <property type="entry name" value="cpPDZ_Deg_HtrA-like"/>
    <property type="match status" value="1"/>
</dbReference>
<dbReference type="PROSITE" id="PS50106">
    <property type="entry name" value="PDZ"/>
    <property type="match status" value="1"/>
</dbReference>
<keyword evidence="5" id="KW-1133">Transmembrane helix</keyword>
<evidence type="ECO:0000256" key="2">
    <source>
        <dbReference type="ARBA" id="ARBA00022670"/>
    </source>
</evidence>
<dbReference type="InterPro" id="IPR009003">
    <property type="entry name" value="Peptidase_S1_PA"/>
</dbReference>
<gene>
    <name evidence="7" type="ORF">SAMN04488035_0273</name>
</gene>
<dbReference type="RefSeq" id="WP_093374363.1">
    <property type="nucleotide sequence ID" value="NZ_BNAN01000001.1"/>
</dbReference>
<dbReference type="STRING" id="285351.SAMN04488035_0273"/>
<evidence type="ECO:0000313" key="7">
    <source>
        <dbReference type="EMBL" id="SFE72029.1"/>
    </source>
</evidence>
<dbReference type="InterPro" id="IPR036034">
    <property type="entry name" value="PDZ_sf"/>
</dbReference>
<dbReference type="InterPro" id="IPR051201">
    <property type="entry name" value="Chloro_Bact_Ser_Proteases"/>
</dbReference>
<evidence type="ECO:0000256" key="1">
    <source>
        <dbReference type="ARBA" id="ARBA00010541"/>
    </source>
</evidence>
<dbReference type="GO" id="GO:0006508">
    <property type="term" value="P:proteolysis"/>
    <property type="evidence" value="ECO:0007669"/>
    <property type="project" value="UniProtKB-KW"/>
</dbReference>
<dbReference type="InterPro" id="IPR043504">
    <property type="entry name" value="Peptidase_S1_PA_chymotrypsin"/>
</dbReference>
<dbReference type="Gene3D" id="2.40.10.10">
    <property type="entry name" value="Trypsin-like serine proteases"/>
    <property type="match status" value="2"/>
</dbReference>
<dbReference type="PANTHER" id="PTHR43343:SF3">
    <property type="entry name" value="PROTEASE DO-LIKE 8, CHLOROPLASTIC"/>
    <property type="match status" value="1"/>
</dbReference>
<reference evidence="8" key="1">
    <citation type="submission" date="2016-10" db="EMBL/GenBank/DDBJ databases">
        <authorList>
            <person name="Varghese N."/>
            <person name="Submissions S."/>
        </authorList>
    </citation>
    <scope>NUCLEOTIDE SEQUENCE [LARGE SCALE GENOMIC DNA]</scope>
    <source>
        <strain evidence="8">DSM 19083</strain>
    </source>
</reference>
<dbReference type="PRINTS" id="PR00834">
    <property type="entry name" value="PROTEASES2C"/>
</dbReference>
<feature type="transmembrane region" description="Helical" evidence="5">
    <location>
        <begin position="77"/>
        <end position="102"/>
    </location>
</feature>
<feature type="compositionally biased region" description="Pro residues" evidence="4">
    <location>
        <begin position="25"/>
        <end position="41"/>
    </location>
</feature>
<name>A0A1I2CUP7_9MICO</name>
<feature type="compositionally biased region" description="Polar residues" evidence="4">
    <location>
        <begin position="1"/>
        <end position="12"/>
    </location>
</feature>
<accession>A0A1I2CUP7</accession>
<sequence>MNENDVTPTTPGQPGAVHPASNPTMPIPRPPAGPVPPPPAAGAPYGLAFGATPPSGPGTGPGPDAGQSRPERERRMWPAIVGTAALTAVLASGGSVLAINALDDDVAPQSSTSIAGGSSNISLTTVGETTWEEIASQVAPSVVAIQVATSSGEGEGSGVIIDASGRIVTNNHVVAGANNDTVQVSLSDGRIYDAKIVGLDPSTDLAVVQLVDPPQDLQPATFADSDKVLVGNPVMAVGNPLGLANTVTTGIVSALSRPVSTMDESSYVVTNAIQIDAAINPGNSGGPLFNAAGEVIGITSSIATLSSGSSQAGSIGLGFAIPSNLARSISDQLIEDGEAEHAFLGVSLSDATASADGVTRRGARVEEVTAGSPAANAGLQRGDVIVALDGTFVTGAESLTAAVRERSSGSEATVTYVRGEQSVDVAVTFATRPVEETTDESTQVPDDEPSGDTWTWPGSDEFDWFPGSGD</sequence>
<keyword evidence="5" id="KW-0812">Transmembrane</keyword>
<organism evidence="7 8">
    <name type="scientific">Flavimobilis marinus</name>
    <dbReference type="NCBI Taxonomy" id="285351"/>
    <lineage>
        <taxon>Bacteria</taxon>
        <taxon>Bacillati</taxon>
        <taxon>Actinomycetota</taxon>
        <taxon>Actinomycetes</taxon>
        <taxon>Micrococcales</taxon>
        <taxon>Jonesiaceae</taxon>
        <taxon>Flavimobilis</taxon>
    </lineage>
</organism>
<evidence type="ECO:0000313" key="8">
    <source>
        <dbReference type="Proteomes" id="UP000198520"/>
    </source>
</evidence>
<keyword evidence="5" id="KW-0472">Membrane</keyword>
<keyword evidence="3" id="KW-0378">Hydrolase</keyword>
<dbReference type="Pfam" id="PF13365">
    <property type="entry name" value="Trypsin_2"/>
    <property type="match status" value="1"/>
</dbReference>
<keyword evidence="2 7" id="KW-0645">Protease</keyword>
<dbReference type="PANTHER" id="PTHR43343">
    <property type="entry name" value="PEPTIDASE S12"/>
    <property type="match status" value="1"/>
</dbReference>
<dbReference type="SMART" id="SM00228">
    <property type="entry name" value="PDZ"/>
    <property type="match status" value="1"/>
</dbReference>